<dbReference type="EMBL" id="RAHC01000001">
    <property type="protein sequence ID" value="RUP78059.1"/>
    <property type="molecule type" value="Genomic_DNA"/>
</dbReference>
<protein>
    <submittedName>
        <fullName evidence="1">Uncharacterized protein</fullName>
    </submittedName>
</protein>
<organism evidence="1 2">
    <name type="scientific">Spiroplasma poulsonii</name>
    <dbReference type="NCBI Taxonomy" id="2138"/>
    <lineage>
        <taxon>Bacteria</taxon>
        <taxon>Bacillati</taxon>
        <taxon>Mycoplasmatota</taxon>
        <taxon>Mollicutes</taxon>
        <taxon>Entomoplasmatales</taxon>
        <taxon>Spiroplasmataceae</taxon>
        <taxon>Spiroplasma</taxon>
    </lineage>
</organism>
<dbReference type="Proteomes" id="UP000274545">
    <property type="component" value="Unassembled WGS sequence"/>
</dbReference>
<evidence type="ECO:0000313" key="1">
    <source>
        <dbReference type="EMBL" id="RUP78059.1"/>
    </source>
</evidence>
<sequence>MYINPFERMKNLKLNTEETKPNNSKSNEQKINSTQVVNEDAGMAVGLFKNSGHEIKKNINKEELGKIDGMVLSNYEIVRDLIKTFKEKNNEMQSFLTIVDNQHQDSMSEIVSSFFSMPLVNIDLLRIELYASPFLFLLKRIIKGLPKVSLEDKKVLWDRVKLFARTLRNNELSEQTNDSNSVVIINELEFDDPLEYIKKEFEDILRAYEIKDNIVIIFNNIDLVGYAKFKTVFSLVHAIFKGIIQFKFIVALNPVLIETYVTQVYGNNLTDQLIKHEISVFDKCYIIRDDQDDNSVEQAAPKVEEEALQPMQNFAPVEEEEDDETIGFDYWAMRGGK</sequence>
<dbReference type="AlphaFoldDB" id="A0A3S0SZF9"/>
<dbReference type="RefSeq" id="WP_127092392.1">
    <property type="nucleotide sequence ID" value="NZ_RAHC01000001.1"/>
</dbReference>
<gene>
    <name evidence="1" type="ORF">D6D54_00870</name>
</gene>
<name>A0A3S0SZF9_9MOLU</name>
<evidence type="ECO:0000313" key="2">
    <source>
        <dbReference type="Proteomes" id="UP000274545"/>
    </source>
</evidence>
<accession>A0A3S0SZF9</accession>
<proteinExistence type="predicted"/>
<comment type="caution">
    <text evidence="1">The sequence shown here is derived from an EMBL/GenBank/DDBJ whole genome shotgun (WGS) entry which is preliminary data.</text>
</comment>
<reference evidence="1 2" key="1">
    <citation type="journal article" date="2019" name="Genome Biol. Evol.">
        <title>Toxin and genome evolution in a Drosophila defensive symbiosis.</title>
        <authorList>
            <person name="Ballinger M.J."/>
            <person name="Gawryluk R.M."/>
            <person name="Perlman S.J."/>
        </authorList>
    </citation>
    <scope>NUCLEOTIDE SEQUENCE [LARGE SCALE GENOMIC DNA]</scope>
    <source>
        <strain evidence="2">sNeo</strain>
    </source>
</reference>